<protein>
    <recommendedName>
        <fullName evidence="4">EF-hand domain-containing protein</fullName>
    </recommendedName>
</protein>
<dbReference type="InterPro" id="IPR002048">
    <property type="entry name" value="EF_hand_dom"/>
</dbReference>
<keyword evidence="3" id="KW-0106">Calcium</keyword>
<organism evidence="5 6">
    <name type="scientific">Clavelina lepadiformis</name>
    <name type="common">Light-bulb sea squirt</name>
    <name type="synonym">Ascidia lepadiformis</name>
    <dbReference type="NCBI Taxonomy" id="159417"/>
    <lineage>
        <taxon>Eukaryota</taxon>
        <taxon>Metazoa</taxon>
        <taxon>Chordata</taxon>
        <taxon>Tunicata</taxon>
        <taxon>Ascidiacea</taxon>
        <taxon>Aplousobranchia</taxon>
        <taxon>Clavelinidae</taxon>
        <taxon>Clavelina</taxon>
    </lineage>
</organism>
<feature type="domain" description="EF-hand" evidence="4">
    <location>
        <begin position="39"/>
        <end position="74"/>
    </location>
</feature>
<keyword evidence="2" id="KW-0677">Repeat</keyword>
<gene>
    <name evidence="5" type="ORF">CVLEPA_LOCUS29405</name>
</gene>
<dbReference type="InterPro" id="IPR011992">
    <property type="entry name" value="EF-hand-dom_pair"/>
</dbReference>
<evidence type="ECO:0000256" key="2">
    <source>
        <dbReference type="ARBA" id="ARBA00022737"/>
    </source>
</evidence>
<dbReference type="SUPFAM" id="SSF47473">
    <property type="entry name" value="EF-hand"/>
    <property type="match status" value="1"/>
</dbReference>
<evidence type="ECO:0000256" key="1">
    <source>
        <dbReference type="ARBA" id="ARBA00022723"/>
    </source>
</evidence>
<dbReference type="CDD" id="cd00051">
    <property type="entry name" value="EFh"/>
    <property type="match status" value="1"/>
</dbReference>
<feature type="domain" description="EF-hand" evidence="4">
    <location>
        <begin position="111"/>
        <end position="146"/>
    </location>
</feature>
<name>A0ABP0GWY4_CLALP</name>
<dbReference type="Pfam" id="PF13499">
    <property type="entry name" value="EF-hand_7"/>
    <property type="match status" value="2"/>
</dbReference>
<feature type="domain" description="EF-hand" evidence="4">
    <location>
        <begin position="75"/>
        <end position="110"/>
    </location>
</feature>
<dbReference type="PANTHER" id="PTHR34524:SF6">
    <property type="entry name" value="CALCYPHOSINE LIKE"/>
    <property type="match status" value="1"/>
</dbReference>
<keyword evidence="6" id="KW-1185">Reference proteome</keyword>
<dbReference type="PANTHER" id="PTHR34524">
    <property type="entry name" value="CALCYPHOSIN"/>
    <property type="match status" value="1"/>
</dbReference>
<dbReference type="PROSITE" id="PS50222">
    <property type="entry name" value="EF_HAND_2"/>
    <property type="match status" value="3"/>
</dbReference>
<dbReference type="SMART" id="SM00054">
    <property type="entry name" value="EFh"/>
    <property type="match status" value="3"/>
</dbReference>
<dbReference type="InterPro" id="IPR051581">
    <property type="entry name" value="Ca-bind"/>
</dbReference>
<dbReference type="PROSITE" id="PS00018">
    <property type="entry name" value="EF_HAND_1"/>
    <property type="match status" value="2"/>
</dbReference>
<evidence type="ECO:0000313" key="5">
    <source>
        <dbReference type="EMBL" id="CAK8696236.1"/>
    </source>
</evidence>
<dbReference type="InterPro" id="IPR018247">
    <property type="entry name" value="EF_Hand_1_Ca_BS"/>
</dbReference>
<dbReference type="EMBL" id="CAWYQH010000152">
    <property type="protein sequence ID" value="CAK8696236.1"/>
    <property type="molecule type" value="Genomic_DNA"/>
</dbReference>
<proteinExistence type="predicted"/>
<reference evidence="5 6" key="1">
    <citation type="submission" date="2024-02" db="EMBL/GenBank/DDBJ databases">
        <authorList>
            <person name="Daric V."/>
            <person name="Darras S."/>
        </authorList>
    </citation>
    <scope>NUCLEOTIDE SEQUENCE [LARGE SCALE GENOMIC DNA]</scope>
</reference>
<dbReference type="Proteomes" id="UP001642483">
    <property type="component" value="Unassembled WGS sequence"/>
</dbReference>
<sequence>MAGTSRHDREMSEKASRMLHKTTDPIERLRLQCLARGSSGIKGLGRCFRIMDDDRNRSLDFQEFKKGVHDYGLDVEPKELREMFEKFDRDKSGSIDFDEFLVKLRPPLSNARKVLIQKAFRKLDKTGDGVITVDDLHGVYNAKHHPKYLNGDWTEDQVFLKFLENFDTPGDPDGVVTYDEFYNYYIGVSASIDNDIYFVIMMKNAWKL</sequence>
<evidence type="ECO:0000256" key="3">
    <source>
        <dbReference type="ARBA" id="ARBA00022837"/>
    </source>
</evidence>
<keyword evidence="1" id="KW-0479">Metal-binding</keyword>
<evidence type="ECO:0000313" key="6">
    <source>
        <dbReference type="Proteomes" id="UP001642483"/>
    </source>
</evidence>
<accession>A0ABP0GWY4</accession>
<comment type="caution">
    <text evidence="5">The sequence shown here is derived from an EMBL/GenBank/DDBJ whole genome shotgun (WGS) entry which is preliminary data.</text>
</comment>
<dbReference type="Gene3D" id="1.10.238.10">
    <property type="entry name" value="EF-hand"/>
    <property type="match status" value="2"/>
</dbReference>
<evidence type="ECO:0000259" key="4">
    <source>
        <dbReference type="PROSITE" id="PS50222"/>
    </source>
</evidence>